<dbReference type="RefSeq" id="WP_272461843.1">
    <property type="nucleotide sequence ID" value="NZ_JAPFQL010000029.1"/>
</dbReference>
<dbReference type="InterPro" id="IPR052022">
    <property type="entry name" value="26kDa_periplasmic_antigen"/>
</dbReference>
<accession>A0ABT5GGC0</accession>
<dbReference type="EMBL" id="JAPFQL010000029">
    <property type="protein sequence ID" value="MDC5697266.1"/>
    <property type="molecule type" value="Genomic_DNA"/>
</dbReference>
<proteinExistence type="predicted"/>
<dbReference type="Proteomes" id="UP001150259">
    <property type="component" value="Unassembled WGS sequence"/>
</dbReference>
<evidence type="ECO:0000313" key="1">
    <source>
        <dbReference type="EMBL" id="MDC5697266.1"/>
    </source>
</evidence>
<dbReference type="Gene3D" id="3.30.110.170">
    <property type="entry name" value="Protein of unknown function (DUF541), domain 1"/>
    <property type="match status" value="1"/>
</dbReference>
<dbReference type="Pfam" id="PF04402">
    <property type="entry name" value="SIMPL"/>
    <property type="match status" value="1"/>
</dbReference>
<dbReference type="InterPro" id="IPR007497">
    <property type="entry name" value="SIMPL/DUF541"/>
</dbReference>
<gene>
    <name evidence="1" type="ORF">OO014_08350</name>
</gene>
<dbReference type="Gene3D" id="3.30.70.2970">
    <property type="entry name" value="Protein of unknown function (DUF541), domain 2"/>
    <property type="match status" value="1"/>
</dbReference>
<reference evidence="1 2" key="1">
    <citation type="submission" date="2022-11" db="EMBL/GenBank/DDBJ databases">
        <title>Anaerobic phenanthrene biodegradation by a DNRA strain PheN6.</title>
        <authorList>
            <person name="Zhang Z."/>
        </authorList>
    </citation>
    <scope>NUCLEOTIDE SEQUENCE [LARGE SCALE GENOMIC DNA]</scope>
    <source>
        <strain evidence="1 2">PheN6</strain>
    </source>
</reference>
<name>A0ABT5GGC0_9MICO</name>
<comment type="caution">
    <text evidence="1">The sequence shown here is derived from an EMBL/GenBank/DDBJ whole genome shotgun (WGS) entry which is preliminary data.</text>
</comment>
<evidence type="ECO:0000313" key="2">
    <source>
        <dbReference type="Proteomes" id="UP001150259"/>
    </source>
</evidence>
<dbReference type="PANTHER" id="PTHR34387">
    <property type="entry name" value="SLR1258 PROTEIN"/>
    <property type="match status" value="1"/>
</dbReference>
<organism evidence="1 2">
    <name type="scientific">Intrasporangium calvum</name>
    <dbReference type="NCBI Taxonomy" id="53358"/>
    <lineage>
        <taxon>Bacteria</taxon>
        <taxon>Bacillati</taxon>
        <taxon>Actinomycetota</taxon>
        <taxon>Actinomycetes</taxon>
        <taxon>Micrococcales</taxon>
        <taxon>Intrasporangiaceae</taxon>
        <taxon>Intrasporangium</taxon>
    </lineage>
</organism>
<sequence>MAKRRVTVVGTGIASVSPDVVRLDLRVGHDAADVAAALMGASRGISAVGTAVRDAGVADADIRTLDASVGQRYDQTGSPAGFTAQQRLRVTVRRLEAVGDLLETAAAVAGNALLVDQVRLDVADRTTGQREARDAAFAEARAKAAQYAALSGSGLGEVLEVAESGAAPYPAGTGMAFAAREMSAGMPIEGGDLEMTSTVTVTWELRPLHG</sequence>
<dbReference type="PANTHER" id="PTHR34387:SF1">
    <property type="entry name" value="PERIPLASMIC IMMUNOGENIC PROTEIN"/>
    <property type="match status" value="1"/>
</dbReference>
<keyword evidence="2" id="KW-1185">Reference proteome</keyword>
<protein>
    <submittedName>
        <fullName evidence="1">SIMPL domain-containing protein</fullName>
    </submittedName>
</protein>